<evidence type="ECO:0000256" key="3">
    <source>
        <dbReference type="ARBA" id="ARBA00008663"/>
    </source>
</evidence>
<keyword evidence="6" id="KW-0479">Metal-binding</keyword>
<dbReference type="PRINTS" id="PR01050">
    <property type="entry name" value="PYRUVTKNASE"/>
</dbReference>
<keyword evidence="5 14" id="KW-0808">Transferase</keyword>
<keyword evidence="10 14" id="KW-0460">Magnesium</keyword>
<feature type="domain" description="Pyruvate kinase barrel" evidence="15">
    <location>
        <begin position="4"/>
        <end position="319"/>
    </location>
</feature>
<name>A0ABM8FJE8_9BACT</name>
<sequence length="459" mass="50799">MIAKVKIVATLGPSTNTRESIAELIDRGVNVFRLNFSYGTYDEHSETIRAIREIAEEKSRQIGILQDICGPKIRITGLEKPIEVKRGDRLRVSRRPREEAFSLTYPEIVDALRIGDKIFFSDGTVQTRVVGHDSEEKILEVMTPGRLMNGKGVNFPEADITLHALTQKDREDIRFGAQMGVDFLAVSFVSSEKDIAEARSILHESGGSAWVIAKIERKSALTRLEAIVEASDGVMVARGDLGAEAGFSHVPVLQKEIIRMCNLKGKPVITATQMLTSMIHSPYPTRAEVSDIANALFDGTDAVMLSDETAVGEYPFKAVDVLIETIVESQKFYPYSSPFMPEPREAFPHAAAELSSVLASDLIVALTLSGYTLRHLSKFRPQKPLYAISTDSALVNKTTLVWGCVSCVTIENFSNEKELVEKFLKSAKIDPETFLLVTGYLGEKISLGKSVRYIDRTHQ</sequence>
<evidence type="ECO:0000256" key="1">
    <source>
        <dbReference type="ARBA" id="ARBA00001958"/>
    </source>
</evidence>
<evidence type="ECO:0000259" key="15">
    <source>
        <dbReference type="Pfam" id="PF00224"/>
    </source>
</evidence>
<evidence type="ECO:0000256" key="4">
    <source>
        <dbReference type="ARBA" id="ARBA00012142"/>
    </source>
</evidence>
<evidence type="ECO:0000256" key="13">
    <source>
        <dbReference type="NCBIfam" id="TIGR01064"/>
    </source>
</evidence>
<reference evidence="17 18" key="1">
    <citation type="submission" date="2023-03" db="EMBL/GenBank/DDBJ databases">
        <title>Description of Hydrogenimonas sp. ISO32.</title>
        <authorList>
            <person name="Mino S."/>
            <person name="Fukazawa S."/>
            <person name="Sawabe T."/>
        </authorList>
    </citation>
    <scope>NUCLEOTIDE SEQUENCE [LARGE SCALE GENOMIC DNA]</scope>
    <source>
        <strain evidence="17 18">ISO32</strain>
    </source>
</reference>
<dbReference type="Gene3D" id="2.40.33.10">
    <property type="entry name" value="PK beta-barrel domain-like"/>
    <property type="match status" value="1"/>
</dbReference>
<dbReference type="InterPro" id="IPR001697">
    <property type="entry name" value="Pyr_Knase"/>
</dbReference>
<evidence type="ECO:0000256" key="6">
    <source>
        <dbReference type="ARBA" id="ARBA00022723"/>
    </source>
</evidence>
<dbReference type="PANTHER" id="PTHR11817">
    <property type="entry name" value="PYRUVATE KINASE"/>
    <property type="match status" value="1"/>
</dbReference>
<dbReference type="NCBIfam" id="TIGR01064">
    <property type="entry name" value="pyruv_kin"/>
    <property type="match status" value="1"/>
</dbReference>
<accession>A0ABM8FJE8</accession>
<dbReference type="RefSeq" id="WP_286336950.1">
    <property type="nucleotide sequence ID" value="NZ_AP027370.1"/>
</dbReference>
<dbReference type="SUPFAM" id="SSF51621">
    <property type="entry name" value="Phosphoenolpyruvate/pyruvate domain"/>
    <property type="match status" value="1"/>
</dbReference>
<dbReference type="InterPro" id="IPR040442">
    <property type="entry name" value="Pyrv_kinase-like_dom_sf"/>
</dbReference>
<dbReference type="InterPro" id="IPR018209">
    <property type="entry name" value="Pyrv_Knase_AS"/>
</dbReference>
<keyword evidence="7" id="KW-0547">Nucleotide-binding</keyword>
<feature type="domain" description="Pyruvate kinase C-terminal" evidence="16">
    <location>
        <begin position="348"/>
        <end position="428"/>
    </location>
</feature>
<dbReference type="InterPro" id="IPR036918">
    <property type="entry name" value="Pyrv_Knase_C_sf"/>
</dbReference>
<evidence type="ECO:0000256" key="2">
    <source>
        <dbReference type="ARBA" id="ARBA00004997"/>
    </source>
</evidence>
<evidence type="ECO:0000256" key="12">
    <source>
        <dbReference type="ARBA" id="ARBA00023317"/>
    </source>
</evidence>
<keyword evidence="12" id="KW-0670">Pyruvate</keyword>
<dbReference type="Pfam" id="PF02887">
    <property type="entry name" value="PK_C"/>
    <property type="match status" value="1"/>
</dbReference>
<dbReference type="EMBL" id="AP027370">
    <property type="protein sequence ID" value="BDY11734.1"/>
    <property type="molecule type" value="Genomic_DNA"/>
</dbReference>
<evidence type="ECO:0000256" key="8">
    <source>
        <dbReference type="ARBA" id="ARBA00022777"/>
    </source>
</evidence>
<evidence type="ECO:0000256" key="11">
    <source>
        <dbReference type="ARBA" id="ARBA00023152"/>
    </source>
</evidence>
<evidence type="ECO:0000256" key="10">
    <source>
        <dbReference type="ARBA" id="ARBA00022842"/>
    </source>
</evidence>
<dbReference type="InterPro" id="IPR015806">
    <property type="entry name" value="Pyrv_Knase_insert_dom_sf"/>
</dbReference>
<gene>
    <name evidence="17" type="ORF">HCR_00460</name>
</gene>
<dbReference type="Proteomes" id="UP001321445">
    <property type="component" value="Chromosome"/>
</dbReference>
<evidence type="ECO:0000313" key="17">
    <source>
        <dbReference type="EMBL" id="BDY11734.1"/>
    </source>
</evidence>
<evidence type="ECO:0000313" key="18">
    <source>
        <dbReference type="Proteomes" id="UP001321445"/>
    </source>
</evidence>
<protein>
    <recommendedName>
        <fullName evidence="4 13">Pyruvate kinase</fullName>
        <ecNumber evidence="4 13">2.7.1.40</ecNumber>
    </recommendedName>
</protein>
<comment type="catalytic activity">
    <reaction evidence="14">
        <text>pyruvate + ATP = phosphoenolpyruvate + ADP + H(+)</text>
        <dbReference type="Rhea" id="RHEA:18157"/>
        <dbReference type="ChEBI" id="CHEBI:15361"/>
        <dbReference type="ChEBI" id="CHEBI:15378"/>
        <dbReference type="ChEBI" id="CHEBI:30616"/>
        <dbReference type="ChEBI" id="CHEBI:58702"/>
        <dbReference type="ChEBI" id="CHEBI:456216"/>
        <dbReference type="EC" id="2.7.1.40"/>
    </reaction>
</comment>
<keyword evidence="18" id="KW-1185">Reference proteome</keyword>
<dbReference type="Gene3D" id="3.40.1380.20">
    <property type="entry name" value="Pyruvate kinase, C-terminal domain"/>
    <property type="match status" value="1"/>
</dbReference>
<comment type="similarity">
    <text evidence="3 14">Belongs to the pyruvate kinase family.</text>
</comment>
<keyword evidence="9" id="KW-0067">ATP-binding</keyword>
<evidence type="ECO:0000259" key="16">
    <source>
        <dbReference type="Pfam" id="PF02887"/>
    </source>
</evidence>
<dbReference type="InterPro" id="IPR011037">
    <property type="entry name" value="Pyrv_Knase-like_insert_dom_sf"/>
</dbReference>
<proteinExistence type="inferred from homology"/>
<dbReference type="EC" id="2.7.1.40" evidence="4 13"/>
<keyword evidence="8 14" id="KW-0418">Kinase</keyword>
<dbReference type="SUPFAM" id="SSF52935">
    <property type="entry name" value="PK C-terminal domain-like"/>
    <property type="match status" value="1"/>
</dbReference>
<dbReference type="Pfam" id="PF00224">
    <property type="entry name" value="PK"/>
    <property type="match status" value="1"/>
</dbReference>
<evidence type="ECO:0000256" key="14">
    <source>
        <dbReference type="RuleBase" id="RU000504"/>
    </source>
</evidence>
<evidence type="ECO:0000256" key="5">
    <source>
        <dbReference type="ARBA" id="ARBA00022679"/>
    </source>
</evidence>
<dbReference type="SUPFAM" id="SSF50800">
    <property type="entry name" value="PK beta-barrel domain-like"/>
    <property type="match status" value="1"/>
</dbReference>
<dbReference type="InterPro" id="IPR015795">
    <property type="entry name" value="Pyrv_Knase_C"/>
</dbReference>
<keyword evidence="11 14" id="KW-0324">Glycolysis</keyword>
<evidence type="ECO:0000256" key="7">
    <source>
        <dbReference type="ARBA" id="ARBA00022741"/>
    </source>
</evidence>
<evidence type="ECO:0000256" key="9">
    <source>
        <dbReference type="ARBA" id="ARBA00022840"/>
    </source>
</evidence>
<comment type="cofactor">
    <cofactor evidence="1">
        <name>K(+)</name>
        <dbReference type="ChEBI" id="CHEBI:29103"/>
    </cofactor>
</comment>
<dbReference type="InterPro" id="IPR015813">
    <property type="entry name" value="Pyrv/PenolPyrv_kinase-like_dom"/>
</dbReference>
<dbReference type="NCBIfam" id="NF004491">
    <property type="entry name" value="PRK05826.1"/>
    <property type="match status" value="1"/>
</dbReference>
<dbReference type="PROSITE" id="PS00110">
    <property type="entry name" value="PYRUVATE_KINASE"/>
    <property type="match status" value="1"/>
</dbReference>
<dbReference type="InterPro" id="IPR015793">
    <property type="entry name" value="Pyrv_Knase_brl"/>
</dbReference>
<comment type="pathway">
    <text evidence="2 14">Carbohydrate degradation; glycolysis; pyruvate from D-glyceraldehyde 3-phosphate: step 5/5.</text>
</comment>
<organism evidence="17 18">
    <name type="scientific">Hydrogenimonas cancrithermarum</name>
    <dbReference type="NCBI Taxonomy" id="2993563"/>
    <lineage>
        <taxon>Bacteria</taxon>
        <taxon>Pseudomonadati</taxon>
        <taxon>Campylobacterota</taxon>
        <taxon>Epsilonproteobacteria</taxon>
        <taxon>Campylobacterales</taxon>
        <taxon>Hydrogenimonadaceae</taxon>
        <taxon>Hydrogenimonas</taxon>
    </lineage>
</organism>
<dbReference type="Gene3D" id="3.20.20.60">
    <property type="entry name" value="Phosphoenolpyruvate-binding domains"/>
    <property type="match status" value="1"/>
</dbReference>